<comment type="caution">
    <text evidence="4">The sequence shown here is derived from an EMBL/GenBank/DDBJ whole genome shotgun (WGS) entry which is preliminary data.</text>
</comment>
<sequence>MLDATQIGSCCTKDDMEKLIALAHEHHFFSVIGPRCFVPLLAAGVRGSDTIAGSGCCTDTGCEPGYLKAHAALDSLRLGAGEIDMVMNLHYFKSGMYQEVVEDIRAVKEAVGDHVLKCIIEVPLLDDGEIKTAAELVVEGGADFVKTATGTIPQPTTVHQVELIAKAVRGRAQIKAAGGIRTLQTVEEMIGLGVTRFGVSVGSALKIMEAADAR</sequence>
<dbReference type="SUPFAM" id="SSF51569">
    <property type="entry name" value="Aldolase"/>
    <property type="match status" value="1"/>
</dbReference>
<dbReference type="PANTHER" id="PTHR10889">
    <property type="entry name" value="DEOXYRIBOSE-PHOSPHATE ALDOLASE"/>
    <property type="match status" value="1"/>
</dbReference>
<reference evidence="4 5" key="1">
    <citation type="submission" date="2019-03" db="EMBL/GenBank/DDBJ databases">
        <title>Genomic Encyclopedia of Type Strains, Phase IV (KMG-IV): sequencing the most valuable type-strain genomes for metagenomic binning, comparative biology and taxonomic classification.</title>
        <authorList>
            <person name="Goeker M."/>
        </authorList>
    </citation>
    <scope>NUCLEOTIDE SEQUENCE [LARGE SCALE GENOMIC DNA]</scope>
    <source>
        <strain evidence="4 5">DSM 100433</strain>
    </source>
</reference>
<accession>A0A9X8UMB9</accession>
<dbReference type="InterPro" id="IPR013785">
    <property type="entry name" value="Aldolase_TIM"/>
</dbReference>
<proteinExistence type="predicted"/>
<evidence type="ECO:0000256" key="2">
    <source>
        <dbReference type="ARBA" id="ARBA00023270"/>
    </source>
</evidence>
<dbReference type="GO" id="GO:0005737">
    <property type="term" value="C:cytoplasm"/>
    <property type="evidence" value="ECO:0007669"/>
    <property type="project" value="InterPro"/>
</dbReference>
<keyword evidence="1" id="KW-0963">Cytoplasm</keyword>
<dbReference type="PIRSF" id="PIRSF001357">
    <property type="entry name" value="DeoC"/>
    <property type="match status" value="1"/>
</dbReference>
<evidence type="ECO:0000256" key="1">
    <source>
        <dbReference type="ARBA" id="ARBA00022490"/>
    </source>
</evidence>
<dbReference type="Gene3D" id="3.20.20.70">
    <property type="entry name" value="Aldolase class I"/>
    <property type="match status" value="1"/>
</dbReference>
<evidence type="ECO:0000256" key="3">
    <source>
        <dbReference type="NCBIfam" id="TIGR00126"/>
    </source>
</evidence>
<dbReference type="InterPro" id="IPR002915">
    <property type="entry name" value="DeoC/FbaB/LacD_aldolase"/>
</dbReference>
<dbReference type="EMBL" id="SLUK01000001">
    <property type="protein sequence ID" value="TCL45467.1"/>
    <property type="molecule type" value="Genomic_DNA"/>
</dbReference>
<dbReference type="NCBIfam" id="TIGR00126">
    <property type="entry name" value="deoC"/>
    <property type="match status" value="1"/>
</dbReference>
<dbReference type="InterPro" id="IPR011343">
    <property type="entry name" value="DeoC"/>
</dbReference>
<dbReference type="AlphaFoldDB" id="A0A9X8UMB9"/>
<dbReference type="SMART" id="SM01133">
    <property type="entry name" value="DeoC"/>
    <property type="match status" value="1"/>
</dbReference>
<evidence type="ECO:0000313" key="4">
    <source>
        <dbReference type="EMBL" id="TCL45467.1"/>
    </source>
</evidence>
<dbReference type="EC" id="4.1.2.4" evidence="3"/>
<dbReference type="Pfam" id="PF01791">
    <property type="entry name" value="DeoC"/>
    <property type="match status" value="1"/>
</dbReference>
<gene>
    <name evidence="4" type="ORF">EDD78_101450</name>
</gene>
<protein>
    <recommendedName>
        <fullName evidence="3">Deoxyribose-phosphate aldolase</fullName>
        <ecNumber evidence="3">4.1.2.4</ecNumber>
    </recommendedName>
</protein>
<keyword evidence="2" id="KW-0704">Schiff base</keyword>
<evidence type="ECO:0000313" key="5">
    <source>
        <dbReference type="Proteomes" id="UP000294682"/>
    </source>
</evidence>
<dbReference type="GO" id="GO:0004139">
    <property type="term" value="F:deoxyribose-phosphate aldolase activity"/>
    <property type="evidence" value="ECO:0007669"/>
    <property type="project" value="UniProtKB-UniRule"/>
</dbReference>
<keyword evidence="5" id="KW-1185">Reference proteome</keyword>
<dbReference type="GO" id="GO:0009264">
    <property type="term" value="P:deoxyribonucleotide catabolic process"/>
    <property type="evidence" value="ECO:0007669"/>
    <property type="project" value="UniProtKB-UniRule"/>
</dbReference>
<dbReference type="Proteomes" id="UP000294682">
    <property type="component" value="Unassembled WGS sequence"/>
</dbReference>
<organism evidence="4 5">
    <name type="scientific">Harryflintia acetispora</name>
    <dbReference type="NCBI Taxonomy" id="1849041"/>
    <lineage>
        <taxon>Bacteria</taxon>
        <taxon>Bacillati</taxon>
        <taxon>Bacillota</taxon>
        <taxon>Clostridia</taxon>
        <taxon>Eubacteriales</taxon>
        <taxon>Oscillospiraceae</taxon>
        <taxon>Harryflintia</taxon>
    </lineage>
</organism>
<dbReference type="PANTHER" id="PTHR10889:SF1">
    <property type="entry name" value="DEOXYRIBOSE-PHOSPHATE ALDOLASE"/>
    <property type="match status" value="1"/>
</dbReference>
<name>A0A9X8UMB9_9FIRM</name>
<dbReference type="GO" id="GO:0016052">
    <property type="term" value="P:carbohydrate catabolic process"/>
    <property type="evidence" value="ECO:0007669"/>
    <property type="project" value="TreeGrafter"/>
</dbReference>